<dbReference type="PANTHER" id="PTHR21039">
    <property type="entry name" value="HISTIDINOL PHOSPHATASE-RELATED"/>
    <property type="match status" value="1"/>
</dbReference>
<dbReference type="GO" id="GO:0004401">
    <property type="term" value="F:histidinol-phosphatase activity"/>
    <property type="evidence" value="ECO:0007669"/>
    <property type="project" value="UniProtKB-UniRule"/>
</dbReference>
<evidence type="ECO:0000256" key="6">
    <source>
        <dbReference type="ARBA" id="ARBA00023102"/>
    </source>
</evidence>
<evidence type="ECO:0000256" key="8">
    <source>
        <dbReference type="RuleBase" id="RU366003"/>
    </source>
</evidence>
<organism evidence="10 11">
    <name type="scientific">Halonatronomonas betaini</name>
    <dbReference type="NCBI Taxonomy" id="2778430"/>
    <lineage>
        <taxon>Bacteria</taxon>
        <taxon>Bacillati</taxon>
        <taxon>Bacillota</taxon>
        <taxon>Clostridia</taxon>
        <taxon>Halanaerobiales</taxon>
        <taxon>Halarsenatibacteraceae</taxon>
        <taxon>Halonatronomonas</taxon>
    </lineage>
</organism>
<evidence type="ECO:0000313" key="10">
    <source>
        <dbReference type="EMBL" id="MBF8437008.1"/>
    </source>
</evidence>
<dbReference type="GO" id="GO:0000105">
    <property type="term" value="P:L-histidine biosynthetic process"/>
    <property type="evidence" value="ECO:0007669"/>
    <property type="project" value="UniProtKB-UniRule"/>
</dbReference>
<comment type="pathway">
    <text evidence="1 8">Amino-acid biosynthesis; L-histidine biosynthesis; L-histidine from 5-phospho-alpha-D-ribose 1-diphosphate: step 8/9.</text>
</comment>
<dbReference type="SUPFAM" id="SSF89550">
    <property type="entry name" value="PHP domain-like"/>
    <property type="match status" value="1"/>
</dbReference>
<keyword evidence="11" id="KW-1185">Reference proteome</keyword>
<dbReference type="AlphaFoldDB" id="A0A931F8Y8"/>
<keyword evidence="4 8" id="KW-0028">Amino-acid biosynthesis</keyword>
<sequence>MKLIDWHTHPYAHGEDEVKPCQNMERLQEFVTAAEIKGLDGIGFTDHEIYLDQFNFENLKKIKQEAEIEVFIGIEFDYAPGREDEIKGILDNHPFDYSIGSVHDIGDWSFDYAKYKDRWEEYDYEGLIGVYQEYFKLLDQAVNTGFFEIIGHLDLIKVFDYVIKDRVLVLEMVEPVLDSIKEQGAKLEINTNGLNKPVNELYPALDILKLARYKELEIVYSSDAHRPDRVGENFELLEKLMEIM</sequence>
<proteinExistence type="inferred from homology"/>
<dbReference type="InterPro" id="IPR016195">
    <property type="entry name" value="Pol/histidinol_Pase-like"/>
</dbReference>
<name>A0A931F8Y8_9FIRM</name>
<accession>A0A931F8Y8</accession>
<dbReference type="NCBIfam" id="TIGR01856">
    <property type="entry name" value="hisJ_fam"/>
    <property type="match status" value="1"/>
</dbReference>
<dbReference type="Proteomes" id="UP000621436">
    <property type="component" value="Unassembled WGS sequence"/>
</dbReference>
<protein>
    <recommendedName>
        <fullName evidence="3 8">Histidinol-phosphatase</fullName>
        <shortName evidence="8">HolPase</shortName>
        <ecNumber evidence="3 8">3.1.3.15</ecNumber>
    </recommendedName>
</protein>
<dbReference type="CDD" id="cd12110">
    <property type="entry name" value="PHP_HisPPase_Hisj_like"/>
    <property type="match status" value="1"/>
</dbReference>
<dbReference type="RefSeq" id="WP_270453937.1">
    <property type="nucleotide sequence ID" value="NZ_JADPIE010000004.1"/>
</dbReference>
<evidence type="ECO:0000313" key="11">
    <source>
        <dbReference type="Proteomes" id="UP000621436"/>
    </source>
</evidence>
<reference evidence="10" key="1">
    <citation type="submission" date="2020-11" db="EMBL/GenBank/DDBJ databases">
        <title>Halonatronomonas betainensis gen. nov., sp. nov. a novel haloalkaliphilic representative of the family Halanaerobiacae capable of betaine degradation.</title>
        <authorList>
            <person name="Boltyanskaya Y."/>
            <person name="Kevbrin V."/>
            <person name="Detkova E."/>
            <person name="Grouzdev D.S."/>
            <person name="Koziaeva V."/>
            <person name="Zhilina T."/>
        </authorList>
    </citation>
    <scope>NUCLEOTIDE SEQUENCE</scope>
    <source>
        <strain evidence="10">Z-7014</strain>
    </source>
</reference>
<dbReference type="InterPro" id="IPR004013">
    <property type="entry name" value="PHP_dom"/>
</dbReference>
<comment type="catalytic activity">
    <reaction evidence="7 8">
        <text>L-histidinol phosphate + H2O = L-histidinol + phosphate</text>
        <dbReference type="Rhea" id="RHEA:14465"/>
        <dbReference type="ChEBI" id="CHEBI:15377"/>
        <dbReference type="ChEBI" id="CHEBI:43474"/>
        <dbReference type="ChEBI" id="CHEBI:57699"/>
        <dbReference type="ChEBI" id="CHEBI:57980"/>
        <dbReference type="EC" id="3.1.3.15"/>
    </reaction>
</comment>
<evidence type="ECO:0000256" key="2">
    <source>
        <dbReference type="ARBA" id="ARBA00009152"/>
    </source>
</evidence>
<dbReference type="EMBL" id="JADPIE010000004">
    <property type="protein sequence ID" value="MBF8437008.1"/>
    <property type="molecule type" value="Genomic_DNA"/>
</dbReference>
<comment type="similarity">
    <text evidence="2 8">Belongs to the PHP hydrolase family. HisK subfamily.</text>
</comment>
<dbReference type="PANTHER" id="PTHR21039:SF0">
    <property type="entry name" value="HISTIDINOL-PHOSPHATASE"/>
    <property type="match status" value="1"/>
</dbReference>
<dbReference type="EC" id="3.1.3.15" evidence="3 8"/>
<evidence type="ECO:0000259" key="9">
    <source>
        <dbReference type="Pfam" id="PF02811"/>
    </source>
</evidence>
<dbReference type="GO" id="GO:0005737">
    <property type="term" value="C:cytoplasm"/>
    <property type="evidence" value="ECO:0007669"/>
    <property type="project" value="TreeGrafter"/>
</dbReference>
<comment type="caution">
    <text evidence="10">The sequence shown here is derived from an EMBL/GenBank/DDBJ whole genome shotgun (WGS) entry which is preliminary data.</text>
</comment>
<keyword evidence="5 8" id="KW-0378">Hydrolase</keyword>
<evidence type="ECO:0000256" key="1">
    <source>
        <dbReference type="ARBA" id="ARBA00004970"/>
    </source>
</evidence>
<dbReference type="Pfam" id="PF02811">
    <property type="entry name" value="PHP"/>
    <property type="match status" value="1"/>
</dbReference>
<keyword evidence="6 8" id="KW-0368">Histidine biosynthesis</keyword>
<evidence type="ECO:0000256" key="7">
    <source>
        <dbReference type="ARBA" id="ARBA00049158"/>
    </source>
</evidence>
<gene>
    <name evidence="10" type="ORF">I0Q91_07965</name>
</gene>
<dbReference type="InterPro" id="IPR010140">
    <property type="entry name" value="Histidinol_P_phosphatase_HisJ"/>
</dbReference>
<evidence type="ECO:0000256" key="4">
    <source>
        <dbReference type="ARBA" id="ARBA00022605"/>
    </source>
</evidence>
<feature type="domain" description="PHP" evidence="9">
    <location>
        <begin position="25"/>
        <end position="192"/>
    </location>
</feature>
<evidence type="ECO:0000256" key="5">
    <source>
        <dbReference type="ARBA" id="ARBA00022801"/>
    </source>
</evidence>
<dbReference type="Gene3D" id="3.20.20.140">
    <property type="entry name" value="Metal-dependent hydrolases"/>
    <property type="match status" value="1"/>
</dbReference>
<evidence type="ECO:0000256" key="3">
    <source>
        <dbReference type="ARBA" id="ARBA00013085"/>
    </source>
</evidence>